<sequence>MAILMQAELPGVTTDQYDALNAKLQALPGNPFEGCLAHICVPVGGGLQISDLWESEQAMRKFMDVVMPLAAEANLPQGPEPKISQVHNYWVPPEA</sequence>
<dbReference type="EMBL" id="CP108253">
    <property type="protein sequence ID" value="WTU38771.1"/>
    <property type="molecule type" value="Genomic_DNA"/>
</dbReference>
<organism evidence="1">
    <name type="scientific">Streptomyces sp. NBC_00060</name>
    <dbReference type="NCBI Taxonomy" id="2975636"/>
    <lineage>
        <taxon>Bacteria</taxon>
        <taxon>Bacillati</taxon>
        <taxon>Actinomycetota</taxon>
        <taxon>Actinomycetes</taxon>
        <taxon>Kitasatosporales</taxon>
        <taxon>Streptomycetaceae</taxon>
        <taxon>Streptomyces</taxon>
    </lineage>
</organism>
<dbReference type="AlphaFoldDB" id="A0AAU2GSH8"/>
<name>A0AAU2GSH8_9ACTN</name>
<evidence type="ECO:0008006" key="2">
    <source>
        <dbReference type="Google" id="ProtNLM"/>
    </source>
</evidence>
<protein>
    <recommendedName>
        <fullName evidence="2">ABM domain-containing protein</fullName>
    </recommendedName>
</protein>
<accession>A0AAU2GSH8</accession>
<reference evidence="1" key="1">
    <citation type="submission" date="2022-10" db="EMBL/GenBank/DDBJ databases">
        <title>The complete genomes of actinobacterial strains from the NBC collection.</title>
        <authorList>
            <person name="Joergensen T.S."/>
            <person name="Alvarez Arevalo M."/>
            <person name="Sterndorff E.B."/>
            <person name="Faurdal D."/>
            <person name="Vuksanovic O."/>
            <person name="Mourched A.-S."/>
            <person name="Charusanti P."/>
            <person name="Shaw S."/>
            <person name="Blin K."/>
            <person name="Weber T."/>
        </authorList>
    </citation>
    <scope>NUCLEOTIDE SEQUENCE</scope>
    <source>
        <strain evidence="1">NBC_00060</strain>
    </source>
</reference>
<proteinExistence type="predicted"/>
<gene>
    <name evidence="1" type="ORF">OHV25_03910</name>
</gene>
<evidence type="ECO:0000313" key="1">
    <source>
        <dbReference type="EMBL" id="WTU38771.1"/>
    </source>
</evidence>